<accession>A0A255YY75</accession>
<dbReference type="Pfam" id="PF11162">
    <property type="entry name" value="DUF2946"/>
    <property type="match status" value="1"/>
</dbReference>
<dbReference type="InterPro" id="IPR021333">
    <property type="entry name" value="DUF2946"/>
</dbReference>
<reference evidence="2 3" key="1">
    <citation type="submission" date="2017-07" db="EMBL/GenBank/DDBJ databases">
        <title>Niveispirillum cyanobacteriorum sp. nov., isolated from cyanobacterial aggregates in a eutrophic lake.</title>
        <authorList>
            <person name="Cai H."/>
        </authorList>
    </citation>
    <scope>NUCLEOTIDE SEQUENCE [LARGE SCALE GENOMIC DNA]</scope>
    <source>
        <strain evidence="3">TH1-14</strain>
    </source>
</reference>
<evidence type="ECO:0000256" key="1">
    <source>
        <dbReference type="SAM" id="Phobius"/>
    </source>
</evidence>
<protein>
    <recommendedName>
        <fullName evidence="4">DUF2946 domain-containing protein</fullName>
    </recommendedName>
</protein>
<feature type="transmembrane region" description="Helical" evidence="1">
    <location>
        <begin position="87"/>
        <end position="107"/>
    </location>
</feature>
<proteinExistence type="predicted"/>
<keyword evidence="1" id="KW-0812">Transmembrane</keyword>
<dbReference type="AlphaFoldDB" id="A0A255YY75"/>
<evidence type="ECO:0000313" key="3">
    <source>
        <dbReference type="Proteomes" id="UP000216998"/>
    </source>
</evidence>
<keyword evidence="1" id="KW-1133">Transmembrane helix</keyword>
<evidence type="ECO:0000313" key="2">
    <source>
        <dbReference type="EMBL" id="OYQ34129.1"/>
    </source>
</evidence>
<keyword evidence="1" id="KW-0472">Membrane</keyword>
<dbReference type="EMBL" id="NOXU01000029">
    <property type="protein sequence ID" value="OYQ34129.1"/>
    <property type="molecule type" value="Genomic_DNA"/>
</dbReference>
<evidence type="ECO:0008006" key="4">
    <source>
        <dbReference type="Google" id="ProtNLM"/>
    </source>
</evidence>
<organism evidence="2 3">
    <name type="scientific">Niveispirillum lacus</name>
    <dbReference type="NCBI Taxonomy" id="1981099"/>
    <lineage>
        <taxon>Bacteria</taxon>
        <taxon>Pseudomonadati</taxon>
        <taxon>Pseudomonadota</taxon>
        <taxon>Alphaproteobacteria</taxon>
        <taxon>Rhodospirillales</taxon>
        <taxon>Azospirillaceae</taxon>
        <taxon>Niveispirillum</taxon>
    </lineage>
</organism>
<comment type="caution">
    <text evidence="2">The sequence shown here is derived from an EMBL/GenBank/DDBJ whole genome shotgun (WGS) entry which is preliminary data.</text>
</comment>
<gene>
    <name evidence="2" type="ORF">CHU95_11750</name>
</gene>
<dbReference type="Proteomes" id="UP000216998">
    <property type="component" value="Unassembled WGS sequence"/>
</dbReference>
<sequence>MSRGILSVFKVMARQVAPWTLLLALLLRGMIPGGYMPNLNPDNGEGWLVICTSVGSASIQMDGADGDGAAPADTAHQGLCPFMGMTLLGPVLLLLALLLPAVLDAVIRSSFTPLRRRRLWCGPTLGARAPPLSWAC</sequence>
<keyword evidence="3" id="KW-1185">Reference proteome</keyword>
<name>A0A255YY75_9PROT</name>
<feature type="transmembrane region" description="Helical" evidence="1">
    <location>
        <begin position="12"/>
        <end position="31"/>
    </location>
</feature>